<proteinExistence type="predicted"/>
<feature type="region of interest" description="Disordered" evidence="2">
    <location>
        <begin position="671"/>
        <end position="691"/>
    </location>
</feature>
<accession>A0AAW0H0C5</accession>
<dbReference type="AlphaFoldDB" id="A0AAW0H0C5"/>
<gene>
    <name evidence="3" type="ORF">QCA50_000649</name>
</gene>
<comment type="caution">
    <text evidence="3">The sequence shown here is derived from an EMBL/GenBank/DDBJ whole genome shotgun (WGS) entry which is preliminary data.</text>
</comment>
<evidence type="ECO:0000256" key="2">
    <source>
        <dbReference type="SAM" id="MobiDB-lite"/>
    </source>
</evidence>
<evidence type="ECO:0000313" key="3">
    <source>
        <dbReference type="EMBL" id="KAK7696009.1"/>
    </source>
</evidence>
<evidence type="ECO:0000313" key="4">
    <source>
        <dbReference type="Proteomes" id="UP001385951"/>
    </source>
</evidence>
<evidence type="ECO:0000256" key="1">
    <source>
        <dbReference type="SAM" id="Coils"/>
    </source>
</evidence>
<sequence>MLSNNPVATPRPRPPAKVRRTPSLNLPPPPPYAPRLDMLLGSPITVTTQLMGAGSPPTGIPRTTPEMDEWMNEKSREELSDLLLKADGLIKSRETELGLTSALCKTLFQDNVSLKNKHEALIARIPTAVESSPNPSVPSTSLASTQSPIHSPHCYTASLPRTPIESPRPASPLPIPRHIRRLSVTPDEVALLADQNAELLDKLEKLEEESDKADQAGKRKLRKLEKEIQALRDELDDTQARKSELEKSVRSSVVLDEDEVQRRKEQREEYVRTLRESSIHSSESIGDEVKDFAPASELPISRKSIILPEVEVAPTSSLPSPPATHDLAEVVEGVYSALSSPSTSSYSATAPAPSPPQLEYAIISQLLSKIRELEETNVQIKTEQTATSERLRAAQHASDTLRHAYESLAEEAGELRVIVDETPSLQPSLTPTVNDAIRFKSLRKSRLMEEDAGISDDEFAKGITIDKQSTQHRLSLHPNKGVNQKARKTVVGLFDDAGSSVFGSPAAEYPPSLQVSSSFRTPSPLPTELDDMSFWSTAATEGVSLTSPAVSTYVLSPTFPSGSFSRKHTLGSELGSEFGDDWGENAGNHHLRASSLYDLASMMKSGEVSSAGVSPVESPPAMPSFRLPLSNAGSESGWEDVEDRSMMTDVTPTRNKGKGLQLVIEPPTPQANIPADNHSPSFPGGLKSPRQSRNYRLSQAVVRGLIDGSRSICGRTCSPHSTTTPH</sequence>
<feature type="region of interest" description="Disordered" evidence="2">
    <location>
        <begin position="1"/>
        <end position="35"/>
    </location>
</feature>
<reference evidence="3 4" key="1">
    <citation type="submission" date="2022-09" db="EMBL/GenBank/DDBJ databases">
        <authorList>
            <person name="Palmer J.M."/>
        </authorList>
    </citation>
    <scope>NUCLEOTIDE SEQUENCE [LARGE SCALE GENOMIC DNA]</scope>
    <source>
        <strain evidence="3 4">DSM 7382</strain>
    </source>
</reference>
<keyword evidence="1" id="KW-0175">Coiled coil</keyword>
<dbReference type="Proteomes" id="UP001385951">
    <property type="component" value="Unassembled WGS sequence"/>
</dbReference>
<feature type="coiled-coil region" evidence="1">
    <location>
        <begin position="189"/>
        <end position="248"/>
    </location>
</feature>
<protein>
    <submittedName>
        <fullName evidence="3">Uncharacterized protein</fullName>
    </submittedName>
</protein>
<keyword evidence="4" id="KW-1185">Reference proteome</keyword>
<name>A0AAW0H0C5_9APHY</name>
<feature type="region of interest" description="Disordered" evidence="2">
    <location>
        <begin position="129"/>
        <end position="149"/>
    </location>
</feature>
<organism evidence="3 4">
    <name type="scientific">Cerrena zonata</name>
    <dbReference type="NCBI Taxonomy" id="2478898"/>
    <lineage>
        <taxon>Eukaryota</taxon>
        <taxon>Fungi</taxon>
        <taxon>Dikarya</taxon>
        <taxon>Basidiomycota</taxon>
        <taxon>Agaricomycotina</taxon>
        <taxon>Agaricomycetes</taxon>
        <taxon>Polyporales</taxon>
        <taxon>Cerrenaceae</taxon>
        <taxon>Cerrena</taxon>
    </lineage>
</organism>
<dbReference type="EMBL" id="JASBNA010000001">
    <property type="protein sequence ID" value="KAK7696009.1"/>
    <property type="molecule type" value="Genomic_DNA"/>
</dbReference>